<dbReference type="EMBL" id="PP179317">
    <property type="protein sequence ID" value="XAI69971.1"/>
    <property type="molecule type" value="Genomic_DNA"/>
</dbReference>
<protein>
    <submittedName>
        <fullName evidence="1">Uncharacterized protein</fullName>
    </submittedName>
</protein>
<reference evidence="1" key="1">
    <citation type="journal article" date="2024" name="J. Gen. Virol.">
        <title>Novel phages of Pseudomonas syringae unveil numerous potential auxiliary metabolic genes.</title>
        <authorList>
            <person name="Feltin C."/>
            <person name="Garneau J.R."/>
            <person name="Morris C.E."/>
            <person name="Berard A."/>
            <person name="Torres-Barcelo C."/>
        </authorList>
    </citation>
    <scope>NUCLEOTIDE SEQUENCE</scope>
</reference>
<evidence type="ECO:0000313" key="1">
    <source>
        <dbReference type="EMBL" id="XAI69971.1"/>
    </source>
</evidence>
<sequence>MSRDIFTAFAIALHAHDKRLYSKWAYAGLFTIYTHIERDTLGIIARKVRAQ</sequence>
<accession>A0AAU6W010</accession>
<name>A0AAU6W010_9CAUD</name>
<gene>
    <name evidence="1" type="ORF">Ulitu01_00005</name>
</gene>
<proteinExistence type="predicted"/>
<organism evidence="1">
    <name type="scientific">Pseudomonas phage Ulitu01</name>
    <dbReference type="NCBI Taxonomy" id="3138550"/>
    <lineage>
        <taxon>Viruses</taxon>
        <taxon>Duplodnaviria</taxon>
        <taxon>Heunggongvirae</taxon>
        <taxon>Uroviricota</taxon>
        <taxon>Caudoviricetes</taxon>
        <taxon>Autographivirales</taxon>
        <taxon>Autosignataviridae</taxon>
        <taxon>Colwellvirinae</taxon>
        <taxon>Uliginvirus</taxon>
    </lineage>
</organism>